<dbReference type="EMBL" id="CADCTR010000242">
    <property type="protein sequence ID" value="CAA9227574.1"/>
    <property type="molecule type" value="Genomic_DNA"/>
</dbReference>
<feature type="non-terminal residue" evidence="2">
    <location>
        <position position="1"/>
    </location>
</feature>
<proteinExistence type="predicted"/>
<feature type="region of interest" description="Disordered" evidence="1">
    <location>
        <begin position="1"/>
        <end position="29"/>
    </location>
</feature>
<protein>
    <submittedName>
        <fullName evidence="2">Uncharacterized protein</fullName>
    </submittedName>
</protein>
<feature type="compositionally biased region" description="Basic residues" evidence="1">
    <location>
        <begin position="47"/>
        <end position="68"/>
    </location>
</feature>
<evidence type="ECO:0000313" key="2">
    <source>
        <dbReference type="EMBL" id="CAA9227574.1"/>
    </source>
</evidence>
<accession>A0A6J4HMN4</accession>
<dbReference type="AlphaFoldDB" id="A0A6J4HMN4"/>
<gene>
    <name evidence="2" type="ORF">AVDCRST_MAG93-741</name>
</gene>
<feature type="region of interest" description="Disordered" evidence="1">
    <location>
        <begin position="46"/>
        <end position="68"/>
    </location>
</feature>
<evidence type="ECO:0000256" key="1">
    <source>
        <dbReference type="SAM" id="MobiDB-lite"/>
    </source>
</evidence>
<sequence length="116" mass="13315">GAGNDHPGCREAAGKVGGPPRRRRVQDRQRLLRRDDAAFDRRLVPWQRRRSRRRGRRRGGVRGASVRRRLLVGPLPHLRPRRRQGQRVLCRNPVRVQVSNGAGSRGANFTPRLPRL</sequence>
<feature type="non-terminal residue" evidence="2">
    <location>
        <position position="116"/>
    </location>
</feature>
<name>A0A6J4HMN4_9CHLR</name>
<organism evidence="2">
    <name type="scientific">uncultured Chloroflexia bacterium</name>
    <dbReference type="NCBI Taxonomy" id="1672391"/>
    <lineage>
        <taxon>Bacteria</taxon>
        <taxon>Bacillati</taxon>
        <taxon>Chloroflexota</taxon>
        <taxon>Chloroflexia</taxon>
        <taxon>environmental samples</taxon>
    </lineage>
</organism>
<reference evidence="2" key="1">
    <citation type="submission" date="2020-02" db="EMBL/GenBank/DDBJ databases">
        <authorList>
            <person name="Meier V. D."/>
        </authorList>
    </citation>
    <scope>NUCLEOTIDE SEQUENCE</scope>
    <source>
        <strain evidence="2">AVDCRST_MAG93</strain>
    </source>
</reference>